<protein>
    <submittedName>
        <fullName evidence="1">Uncharacterized protein</fullName>
    </submittedName>
</protein>
<dbReference type="VEuPathDB" id="FungiDB:LCOR_02370.1"/>
<dbReference type="EMBL" id="CBTN010000007">
    <property type="protein sequence ID" value="CDH50664.1"/>
    <property type="molecule type" value="Genomic_DNA"/>
</dbReference>
<dbReference type="Proteomes" id="UP000027586">
    <property type="component" value="Unassembled WGS sequence"/>
</dbReference>
<evidence type="ECO:0000313" key="1">
    <source>
        <dbReference type="EMBL" id="CDH50664.1"/>
    </source>
</evidence>
<evidence type="ECO:0000313" key="2">
    <source>
        <dbReference type="Proteomes" id="UP000027586"/>
    </source>
</evidence>
<organism evidence="1 2">
    <name type="scientific">Lichtheimia corymbifera JMRC:FSU:9682</name>
    <dbReference type="NCBI Taxonomy" id="1263082"/>
    <lineage>
        <taxon>Eukaryota</taxon>
        <taxon>Fungi</taxon>
        <taxon>Fungi incertae sedis</taxon>
        <taxon>Mucoromycota</taxon>
        <taxon>Mucoromycotina</taxon>
        <taxon>Mucoromycetes</taxon>
        <taxon>Mucorales</taxon>
        <taxon>Lichtheimiaceae</taxon>
        <taxon>Lichtheimia</taxon>
    </lineage>
</organism>
<keyword evidence="2" id="KW-1185">Reference proteome</keyword>
<name>A0A068RL05_9FUNG</name>
<gene>
    <name evidence="1" type="ORF">LCOR_02370.1</name>
</gene>
<reference evidence="1" key="1">
    <citation type="submission" date="2013-08" db="EMBL/GenBank/DDBJ databases">
        <title>Gene expansion shapes genome architecture in the human pathogen Lichtheimia corymbifera: an evolutionary genomics analysis in the ancient terrestrial Mucorales (Mucoromycotina).</title>
        <authorList>
            <person name="Schwartze V.U."/>
            <person name="Winter S."/>
            <person name="Shelest E."/>
            <person name="Marcet-Houben M."/>
            <person name="Horn F."/>
            <person name="Wehner S."/>
            <person name="Hoffmann K."/>
            <person name="Riege K."/>
            <person name="Sammeth M."/>
            <person name="Nowrousian M."/>
            <person name="Valiante V."/>
            <person name="Linde J."/>
            <person name="Jacobsen I.D."/>
            <person name="Marz M."/>
            <person name="Brakhage A.A."/>
            <person name="Gabaldon T."/>
            <person name="Bocker S."/>
            <person name="Voigt K."/>
        </authorList>
    </citation>
    <scope>NUCLEOTIDE SEQUENCE [LARGE SCALE GENOMIC DNA]</scope>
    <source>
        <strain evidence="1">FSU 9682</strain>
    </source>
</reference>
<sequence>MRSVVIAWHVVSRSEGSYHVDNAMDGTGILKSNYAAAMLQSWMKDDYDGSNQETMLPLCDSPVSFRRYSFIIATL</sequence>
<comment type="caution">
    <text evidence="1">The sequence shown here is derived from an EMBL/GenBank/DDBJ whole genome shotgun (WGS) entry which is preliminary data.</text>
</comment>
<proteinExistence type="predicted"/>
<dbReference type="AlphaFoldDB" id="A0A068RL05"/>
<accession>A0A068RL05</accession>